<dbReference type="InterPro" id="IPR052404">
    <property type="entry name" value="SPP1-like_terminase"/>
</dbReference>
<feature type="compositionally biased region" description="Basic residues" evidence="3">
    <location>
        <begin position="68"/>
        <end position="81"/>
    </location>
</feature>
<dbReference type="InterPro" id="IPR038713">
    <property type="entry name" value="Terminase_Gp1_N_sf"/>
</dbReference>
<evidence type="ECO:0000313" key="4">
    <source>
        <dbReference type="EMBL" id="TGE35890.1"/>
    </source>
</evidence>
<organism evidence="4 5">
    <name type="scientific">Desulfosporosinus fructosivorans</name>
    <dbReference type="NCBI Taxonomy" id="2018669"/>
    <lineage>
        <taxon>Bacteria</taxon>
        <taxon>Bacillati</taxon>
        <taxon>Bacillota</taxon>
        <taxon>Clostridia</taxon>
        <taxon>Eubacteriales</taxon>
        <taxon>Desulfitobacteriaceae</taxon>
        <taxon>Desulfosporosinus</taxon>
    </lineage>
</organism>
<protein>
    <submittedName>
        <fullName evidence="4">Terminase small subunit</fullName>
    </submittedName>
</protein>
<dbReference type="InterPro" id="IPR005335">
    <property type="entry name" value="Terminase_ssu"/>
</dbReference>
<dbReference type="Pfam" id="PF03592">
    <property type="entry name" value="Terminase_2"/>
    <property type="match status" value="1"/>
</dbReference>
<dbReference type="PANTHER" id="PTHR41328:SF3">
    <property type="entry name" value="PBSX PHAGE TERMINASE SMALL SUBUNIT"/>
    <property type="match status" value="1"/>
</dbReference>
<accession>A0A4Z0QZK8</accession>
<evidence type="ECO:0000256" key="3">
    <source>
        <dbReference type="SAM" id="MobiDB-lite"/>
    </source>
</evidence>
<evidence type="ECO:0000256" key="1">
    <source>
        <dbReference type="ARBA" id="ARBA00022612"/>
    </source>
</evidence>
<dbReference type="OrthoDB" id="9768556at2"/>
<dbReference type="RefSeq" id="WP_135550857.1">
    <property type="nucleotide sequence ID" value="NZ_SPQQ01000010.1"/>
</dbReference>
<reference evidence="4 5" key="1">
    <citation type="submission" date="2019-03" db="EMBL/GenBank/DDBJ databases">
        <title>Draft Genome Sequence of Desulfosporosinus fructosivorans Strain 63.6F, Isolated from Marine Sediment in the Baltic Sea.</title>
        <authorList>
            <person name="Hausmann B."/>
            <person name="Vandieken V."/>
            <person name="Pjevac P."/>
            <person name="Schreck K."/>
            <person name="Herbold C.W."/>
            <person name="Loy A."/>
        </authorList>
    </citation>
    <scope>NUCLEOTIDE SEQUENCE [LARGE SCALE GENOMIC DNA]</scope>
    <source>
        <strain evidence="4 5">63.6F</strain>
    </source>
</reference>
<keyword evidence="5" id="KW-1185">Reference proteome</keyword>
<gene>
    <name evidence="4" type="ORF">E4K67_22500</name>
</gene>
<feature type="compositionally biased region" description="Basic and acidic residues" evidence="3">
    <location>
        <begin position="38"/>
        <end position="61"/>
    </location>
</feature>
<dbReference type="AlphaFoldDB" id="A0A4Z0QZK8"/>
<evidence type="ECO:0000313" key="5">
    <source>
        <dbReference type="Proteomes" id="UP000298460"/>
    </source>
</evidence>
<comment type="caution">
    <text evidence="4">The sequence shown here is derived from an EMBL/GenBank/DDBJ whole genome shotgun (WGS) entry which is preliminary data.</text>
</comment>
<name>A0A4Z0QZK8_9FIRM</name>
<dbReference type="EMBL" id="SPQQ01000010">
    <property type="protein sequence ID" value="TGE35890.1"/>
    <property type="molecule type" value="Genomic_DNA"/>
</dbReference>
<evidence type="ECO:0000256" key="2">
    <source>
        <dbReference type="ARBA" id="ARBA00023219"/>
    </source>
</evidence>
<dbReference type="PANTHER" id="PTHR41328">
    <property type="entry name" value="TERMINASE SMALL SUBUNIT-RELATED"/>
    <property type="match status" value="1"/>
</dbReference>
<dbReference type="Gene3D" id="1.10.10.1400">
    <property type="entry name" value="Terminase, small subunit, N-terminal DNA-binding domain, HTH motif"/>
    <property type="match status" value="1"/>
</dbReference>
<sequence length="320" mass="36693">MDWIKLRKEYESTEISLKELAVKHGVSESTMRSRKNREKWQGLRDAGSRENATRNATHDATQRTMQRATKKKNVAPKGNVKKREPKIKVIVNNRGINKGDDSGLSEIQRFFCIYYVKYFNASKAALKAGYSKSYSLSDVYTLLENPRIKKEIQRLKQNKLRGVMLEKGDVLQRYIDIAFADVTDFVEFGQAEQFVYREGSKVKGDNGEYLKEPVNYINLKNHEDVDGALISEVKEGRSGISVKLHDKMKALEKLELYTDLLPDHHKRRIEEEKLKLDQAKFESEKLKATGGGIDESVQKIQTLAQLLNNPAPNRSIKDLE</sequence>
<dbReference type="Proteomes" id="UP000298460">
    <property type="component" value="Unassembled WGS sequence"/>
</dbReference>
<keyword evidence="1" id="KW-1188">Viral release from host cell</keyword>
<proteinExistence type="predicted"/>
<keyword evidence="2" id="KW-0231">Viral genome packaging</keyword>
<feature type="region of interest" description="Disordered" evidence="3">
    <location>
        <begin position="27"/>
        <end position="81"/>
    </location>
</feature>
<dbReference type="GO" id="GO:0051276">
    <property type="term" value="P:chromosome organization"/>
    <property type="evidence" value="ECO:0007669"/>
    <property type="project" value="InterPro"/>
</dbReference>